<keyword evidence="3" id="KW-1185">Reference proteome</keyword>
<dbReference type="Gene3D" id="3.40.1090.10">
    <property type="entry name" value="Cytosolic phospholipase A2 catalytic domain"/>
    <property type="match status" value="2"/>
</dbReference>
<keyword evidence="1" id="KW-0812">Transmembrane</keyword>
<evidence type="ECO:0000313" key="2">
    <source>
        <dbReference type="EMBL" id="THG13459.1"/>
    </source>
</evidence>
<dbReference type="Proteomes" id="UP000306102">
    <property type="component" value="Unassembled WGS sequence"/>
</dbReference>
<gene>
    <name evidence="2" type="ORF">TEA_016743</name>
</gene>
<sequence length="269" mass="31094">MDGVEEVRAAGKEAFKAFEEKALMPWHDARNLEEEATEVLGKETRLKDTLTNVVIPTYDLRTLHPAVFTTRLTLLAIKEAAQLFGNPRDYSNYLILSLGTGKEEAVLVGHDTISFGGSAFEWLQFFTGTPKLLEVIFGGSDDIVDVTTSFILGKHNTHHNYLRIQRYDMKHDEMDIDNASEKNLHRLKEIADELIHNKFLKVHDSETGLLKDTPEDVAPLKIECELKRFAERLYYERRRREFYRKYYHVMVIICFLVLVFFGFRGVGFI</sequence>
<dbReference type="PANTHER" id="PTHR32176">
    <property type="entry name" value="XYLOSE ISOMERASE"/>
    <property type="match status" value="1"/>
</dbReference>
<evidence type="ECO:0000313" key="3">
    <source>
        <dbReference type="Proteomes" id="UP000306102"/>
    </source>
</evidence>
<keyword evidence="1" id="KW-0472">Membrane</keyword>
<keyword evidence="1" id="KW-1133">Transmembrane helix</keyword>
<name>A0A4S4EB90_CAMSN</name>
<dbReference type="PANTHER" id="PTHR32176:SF109">
    <property type="entry name" value="PATATIN-LIKE PROTEIN 2"/>
    <property type="match status" value="1"/>
</dbReference>
<dbReference type="STRING" id="542762.A0A4S4EB90"/>
<dbReference type="GO" id="GO:0004620">
    <property type="term" value="F:phospholipase activity"/>
    <property type="evidence" value="ECO:0007669"/>
    <property type="project" value="TreeGrafter"/>
</dbReference>
<proteinExistence type="predicted"/>
<reference evidence="2 3" key="1">
    <citation type="journal article" date="2018" name="Proc. Natl. Acad. Sci. U.S.A.">
        <title>Draft genome sequence of Camellia sinensis var. sinensis provides insights into the evolution of the tea genome and tea quality.</title>
        <authorList>
            <person name="Wei C."/>
            <person name="Yang H."/>
            <person name="Wang S."/>
            <person name="Zhao J."/>
            <person name="Liu C."/>
            <person name="Gao L."/>
            <person name="Xia E."/>
            <person name="Lu Y."/>
            <person name="Tai Y."/>
            <person name="She G."/>
            <person name="Sun J."/>
            <person name="Cao H."/>
            <person name="Tong W."/>
            <person name="Gao Q."/>
            <person name="Li Y."/>
            <person name="Deng W."/>
            <person name="Jiang X."/>
            <person name="Wang W."/>
            <person name="Chen Q."/>
            <person name="Zhang S."/>
            <person name="Li H."/>
            <person name="Wu J."/>
            <person name="Wang P."/>
            <person name="Li P."/>
            <person name="Shi C."/>
            <person name="Zheng F."/>
            <person name="Jian J."/>
            <person name="Huang B."/>
            <person name="Shan D."/>
            <person name="Shi M."/>
            <person name="Fang C."/>
            <person name="Yue Y."/>
            <person name="Li F."/>
            <person name="Li D."/>
            <person name="Wei S."/>
            <person name="Han B."/>
            <person name="Jiang C."/>
            <person name="Yin Y."/>
            <person name="Xia T."/>
            <person name="Zhang Z."/>
            <person name="Bennetzen J.L."/>
            <person name="Zhao S."/>
            <person name="Wan X."/>
        </authorList>
    </citation>
    <scope>NUCLEOTIDE SEQUENCE [LARGE SCALE GENOMIC DNA]</scope>
    <source>
        <strain evidence="3">cv. Shuchazao</strain>
        <tissue evidence="2">Leaf</tissue>
    </source>
</reference>
<organism evidence="2 3">
    <name type="scientific">Camellia sinensis var. sinensis</name>
    <name type="common">China tea</name>
    <dbReference type="NCBI Taxonomy" id="542762"/>
    <lineage>
        <taxon>Eukaryota</taxon>
        <taxon>Viridiplantae</taxon>
        <taxon>Streptophyta</taxon>
        <taxon>Embryophyta</taxon>
        <taxon>Tracheophyta</taxon>
        <taxon>Spermatophyta</taxon>
        <taxon>Magnoliopsida</taxon>
        <taxon>eudicotyledons</taxon>
        <taxon>Gunneridae</taxon>
        <taxon>Pentapetalae</taxon>
        <taxon>asterids</taxon>
        <taxon>Ericales</taxon>
        <taxon>Theaceae</taxon>
        <taxon>Camellia</taxon>
    </lineage>
</organism>
<protein>
    <submittedName>
        <fullName evidence="2">Uncharacterized protein</fullName>
    </submittedName>
</protein>
<evidence type="ECO:0000256" key="1">
    <source>
        <dbReference type="SAM" id="Phobius"/>
    </source>
</evidence>
<feature type="transmembrane region" description="Helical" evidence="1">
    <location>
        <begin position="246"/>
        <end position="266"/>
    </location>
</feature>
<dbReference type="GO" id="GO:0047372">
    <property type="term" value="F:monoacylglycerol lipase activity"/>
    <property type="evidence" value="ECO:0007669"/>
    <property type="project" value="TreeGrafter"/>
</dbReference>
<dbReference type="AlphaFoldDB" id="A0A4S4EB90"/>
<comment type="caution">
    <text evidence="2">The sequence shown here is derived from an EMBL/GenBank/DDBJ whole genome shotgun (WGS) entry which is preliminary data.</text>
</comment>
<dbReference type="SUPFAM" id="SSF52151">
    <property type="entry name" value="FabD/lysophospholipase-like"/>
    <property type="match status" value="1"/>
</dbReference>
<dbReference type="InterPro" id="IPR016035">
    <property type="entry name" value="Acyl_Trfase/lysoPLipase"/>
</dbReference>
<dbReference type="EMBL" id="SDRB02005865">
    <property type="protein sequence ID" value="THG13459.1"/>
    <property type="molecule type" value="Genomic_DNA"/>
</dbReference>
<accession>A0A4S4EB90</accession>